<feature type="domain" description="DUF4168" evidence="4">
    <location>
        <begin position="74"/>
        <end position="151"/>
    </location>
</feature>
<evidence type="ECO:0000313" key="6">
    <source>
        <dbReference type="Proteomes" id="UP000199356"/>
    </source>
</evidence>
<dbReference type="STRING" id="441119.SAMN04488047_105221"/>
<dbReference type="OrthoDB" id="7876308at2"/>
<evidence type="ECO:0000256" key="2">
    <source>
        <dbReference type="SAM" id="MobiDB-lite"/>
    </source>
</evidence>
<evidence type="ECO:0000256" key="1">
    <source>
        <dbReference type="SAM" id="Coils"/>
    </source>
</evidence>
<feature type="region of interest" description="Disordered" evidence="2">
    <location>
        <begin position="26"/>
        <end position="47"/>
    </location>
</feature>
<dbReference type="AlphaFoldDB" id="A0A1I5PRS9"/>
<feature type="chain" id="PRO_5011447863" description="DUF4168 domain-containing protein" evidence="3">
    <location>
        <begin position="20"/>
        <end position="170"/>
    </location>
</feature>
<keyword evidence="6" id="KW-1185">Reference proteome</keyword>
<dbReference type="EMBL" id="FOXA01000005">
    <property type="protein sequence ID" value="SFP36679.1"/>
    <property type="molecule type" value="Genomic_DNA"/>
</dbReference>
<reference evidence="5 6" key="1">
    <citation type="submission" date="2016-10" db="EMBL/GenBank/DDBJ databases">
        <authorList>
            <person name="de Groot N.N."/>
        </authorList>
    </citation>
    <scope>NUCLEOTIDE SEQUENCE [LARGE SCALE GENOMIC DNA]</scope>
    <source>
        <strain evidence="5 6">DSM 19547</strain>
    </source>
</reference>
<dbReference type="Pfam" id="PF13767">
    <property type="entry name" value="DUF4168"/>
    <property type="match status" value="1"/>
</dbReference>
<accession>A0A1I5PRS9</accession>
<sequence length="170" mass="18325">MTFRTYIATLSTTAALALAAPLSAQQATDDGMNMNDADSGMMQSSDGEMMNTQDDMSGMPEGEATADAGGTDFSDEQLDAFVVAAIEVAELQQSYSGDIQQAADENERRQLIEDANEEMRQAIENADGITVEEYIAIGEASTTDEALNERITAMLRERMSEQMPQDDGEG</sequence>
<keyword evidence="3" id="KW-0732">Signal</keyword>
<proteinExistence type="predicted"/>
<keyword evidence="1" id="KW-0175">Coiled coil</keyword>
<gene>
    <name evidence="5" type="ORF">SAMN04488047_105221</name>
</gene>
<feature type="coiled-coil region" evidence="1">
    <location>
        <begin position="102"/>
        <end position="132"/>
    </location>
</feature>
<dbReference type="Proteomes" id="UP000199356">
    <property type="component" value="Unassembled WGS sequence"/>
</dbReference>
<dbReference type="RefSeq" id="WP_093420551.1">
    <property type="nucleotide sequence ID" value="NZ_FOXA01000005.1"/>
</dbReference>
<organism evidence="5 6">
    <name type="scientific">Tranquillimonas alkanivorans</name>
    <dbReference type="NCBI Taxonomy" id="441119"/>
    <lineage>
        <taxon>Bacteria</taxon>
        <taxon>Pseudomonadati</taxon>
        <taxon>Pseudomonadota</taxon>
        <taxon>Alphaproteobacteria</taxon>
        <taxon>Rhodobacterales</taxon>
        <taxon>Roseobacteraceae</taxon>
        <taxon>Tranquillimonas</taxon>
    </lineage>
</organism>
<evidence type="ECO:0000313" key="5">
    <source>
        <dbReference type="EMBL" id="SFP36679.1"/>
    </source>
</evidence>
<dbReference type="InterPro" id="IPR025433">
    <property type="entry name" value="DUF4168"/>
</dbReference>
<name>A0A1I5PRS9_9RHOB</name>
<evidence type="ECO:0000259" key="4">
    <source>
        <dbReference type="Pfam" id="PF13767"/>
    </source>
</evidence>
<feature type="signal peptide" evidence="3">
    <location>
        <begin position="1"/>
        <end position="19"/>
    </location>
</feature>
<protein>
    <recommendedName>
        <fullName evidence="4">DUF4168 domain-containing protein</fullName>
    </recommendedName>
</protein>
<evidence type="ECO:0000256" key="3">
    <source>
        <dbReference type="SAM" id="SignalP"/>
    </source>
</evidence>